<evidence type="ECO:0000313" key="2">
    <source>
        <dbReference type="EMBL" id="OAX42345.1"/>
    </source>
</evidence>
<gene>
    <name evidence="2" type="ORF">K503DRAFT_369726</name>
</gene>
<dbReference type="InParanoid" id="A0A1B7NBW6"/>
<keyword evidence="1" id="KW-0812">Transmembrane</keyword>
<keyword evidence="1" id="KW-0472">Membrane</keyword>
<evidence type="ECO:0000313" key="3">
    <source>
        <dbReference type="Proteomes" id="UP000092154"/>
    </source>
</evidence>
<name>A0A1B7NBW6_9AGAM</name>
<protein>
    <submittedName>
        <fullName evidence="2">Uncharacterized protein</fullName>
    </submittedName>
</protein>
<feature type="transmembrane region" description="Helical" evidence="1">
    <location>
        <begin position="6"/>
        <end position="29"/>
    </location>
</feature>
<keyword evidence="3" id="KW-1185">Reference proteome</keyword>
<proteinExistence type="predicted"/>
<dbReference type="EMBL" id="KV448159">
    <property type="protein sequence ID" value="OAX42345.1"/>
    <property type="molecule type" value="Genomic_DNA"/>
</dbReference>
<dbReference type="AlphaFoldDB" id="A0A1B7NBW6"/>
<dbReference type="OrthoDB" id="2680369at2759"/>
<keyword evidence="1" id="KW-1133">Transmembrane helix</keyword>
<accession>A0A1B7NBW6</accession>
<reference evidence="2 3" key="1">
    <citation type="submission" date="2016-06" db="EMBL/GenBank/DDBJ databases">
        <title>Comparative genomics of the ectomycorrhizal sister species Rhizopogon vinicolor and Rhizopogon vesiculosus (Basidiomycota: Boletales) reveals a divergence of the mating type B locus.</title>
        <authorList>
            <consortium name="DOE Joint Genome Institute"/>
            <person name="Mujic A.B."/>
            <person name="Kuo A."/>
            <person name="Tritt A."/>
            <person name="Lipzen A."/>
            <person name="Chen C."/>
            <person name="Johnson J."/>
            <person name="Sharma A."/>
            <person name="Barry K."/>
            <person name="Grigoriev I.V."/>
            <person name="Spatafora J.W."/>
        </authorList>
    </citation>
    <scope>NUCLEOTIDE SEQUENCE [LARGE SCALE GENOMIC DNA]</scope>
    <source>
        <strain evidence="2 3">AM-OR11-026</strain>
    </source>
</reference>
<organism evidence="2 3">
    <name type="scientific">Rhizopogon vinicolor AM-OR11-026</name>
    <dbReference type="NCBI Taxonomy" id="1314800"/>
    <lineage>
        <taxon>Eukaryota</taxon>
        <taxon>Fungi</taxon>
        <taxon>Dikarya</taxon>
        <taxon>Basidiomycota</taxon>
        <taxon>Agaricomycotina</taxon>
        <taxon>Agaricomycetes</taxon>
        <taxon>Agaricomycetidae</taxon>
        <taxon>Boletales</taxon>
        <taxon>Suillineae</taxon>
        <taxon>Rhizopogonaceae</taxon>
        <taxon>Rhizopogon</taxon>
    </lineage>
</organism>
<evidence type="ECO:0000256" key="1">
    <source>
        <dbReference type="SAM" id="Phobius"/>
    </source>
</evidence>
<dbReference type="Proteomes" id="UP000092154">
    <property type="component" value="Unassembled WGS sequence"/>
</dbReference>
<sequence>MDNAFSFYTTVFGLTVGMMPIFGGILAFCQSHLPSRMIKELVGLLEETQDLYDSAVEAGLLPDSTLRRQMKDTLAKLRKNMQSLRVKAHSATTLLEDYQGFFKGLSYSIAVICCQVKELRASIIRLPNSAELVSAQTIAPSGSHHRQHCIKYAVRKDLFPLHNSTFRFTRMHDAPQRCCASCAILPT</sequence>